<accession>A0A9P0EPG0</accession>
<gene>
    <name evidence="3" type="ORF">CSOL1703_00016841</name>
</gene>
<reference evidence="4" key="1">
    <citation type="submission" date="2019-06" db="EMBL/GenBank/DDBJ databases">
        <authorList>
            <person name="Broberg M."/>
        </authorList>
    </citation>
    <scope>NUCLEOTIDE SEQUENCE [LARGE SCALE GENOMIC DNA]</scope>
</reference>
<dbReference type="EMBL" id="CABFOC020000053">
    <property type="protein sequence ID" value="CAH0054940.1"/>
    <property type="molecule type" value="Genomic_DNA"/>
</dbReference>
<dbReference type="OrthoDB" id="2135488at2759"/>
<organism evidence="3 4">
    <name type="scientific">Clonostachys solani</name>
    <dbReference type="NCBI Taxonomy" id="160281"/>
    <lineage>
        <taxon>Eukaryota</taxon>
        <taxon>Fungi</taxon>
        <taxon>Dikarya</taxon>
        <taxon>Ascomycota</taxon>
        <taxon>Pezizomycotina</taxon>
        <taxon>Sordariomycetes</taxon>
        <taxon>Hypocreomycetidae</taxon>
        <taxon>Hypocreales</taxon>
        <taxon>Bionectriaceae</taxon>
        <taxon>Clonostachys</taxon>
    </lineage>
</organism>
<comment type="caution">
    <text evidence="3">The sequence shown here is derived from an EMBL/GenBank/DDBJ whole genome shotgun (WGS) entry which is preliminary data.</text>
</comment>
<protein>
    <recommendedName>
        <fullName evidence="2">Amidohydrolase-related domain-containing protein</fullName>
    </recommendedName>
</protein>
<evidence type="ECO:0000259" key="2">
    <source>
        <dbReference type="Pfam" id="PF04909"/>
    </source>
</evidence>
<feature type="domain" description="Amidohydrolase-related" evidence="2">
    <location>
        <begin position="141"/>
        <end position="344"/>
    </location>
</feature>
<comment type="similarity">
    <text evidence="1">Belongs to the metallo-dependent hydrolases superfamily.</text>
</comment>
<dbReference type="PANTHER" id="PTHR43569">
    <property type="entry name" value="AMIDOHYDROLASE"/>
    <property type="match status" value="1"/>
</dbReference>
<dbReference type="Pfam" id="PF04909">
    <property type="entry name" value="Amidohydro_2"/>
    <property type="match status" value="1"/>
</dbReference>
<evidence type="ECO:0000256" key="1">
    <source>
        <dbReference type="ARBA" id="ARBA00038310"/>
    </source>
</evidence>
<keyword evidence="4" id="KW-1185">Reference proteome</keyword>
<dbReference type="AlphaFoldDB" id="A0A9P0EPG0"/>
<proteinExistence type="inferred from homology"/>
<evidence type="ECO:0000313" key="4">
    <source>
        <dbReference type="Proteomes" id="UP000775872"/>
    </source>
</evidence>
<dbReference type="Gene3D" id="3.20.20.140">
    <property type="entry name" value="Metal-dependent hydrolases"/>
    <property type="match status" value="1"/>
</dbReference>
<sequence>MMMNKHLGIPVIDSHIHLYPESEIDSISWLEAGHPLDGQHSVQDFRNASKSSPSVSGFVVVENDRKFDLHAGEEGWEGPLKEVSWYRRMALGEPKAGEGHTTEDSRLVLGLVPWAPLPNGPAALETYLDRAKQVAGPAWPKVKGFRYLLQDKAAGTALERDFIESLKLLGRRGFIFELCIDYHQKGKSQLDDIVELIKRAHADVARHDEKVIVVLNHMLKPSLTAPFDESNDEFRVWAAAVAVLGTFPRVYMKLSGALSEMSESTRLLSPPAVAEFLLPWFRVIIQAFGPQRIMFASDWPVCTIGVENAWAHWKSIVEAMCAKLDLDASDIEAIFAGTAKESYKV</sequence>
<dbReference type="SUPFAM" id="SSF51556">
    <property type="entry name" value="Metallo-dependent hydrolases"/>
    <property type="match status" value="1"/>
</dbReference>
<dbReference type="Proteomes" id="UP000775872">
    <property type="component" value="Unassembled WGS sequence"/>
</dbReference>
<name>A0A9P0EPG0_9HYPO</name>
<dbReference type="InterPro" id="IPR006680">
    <property type="entry name" value="Amidohydro-rel"/>
</dbReference>
<reference evidence="3 4" key="2">
    <citation type="submission" date="2021-10" db="EMBL/GenBank/DDBJ databases">
        <authorList>
            <person name="Piombo E."/>
        </authorList>
    </citation>
    <scope>NUCLEOTIDE SEQUENCE [LARGE SCALE GENOMIC DNA]</scope>
</reference>
<dbReference type="InterPro" id="IPR052350">
    <property type="entry name" value="Metallo-dep_Lactonases"/>
</dbReference>
<dbReference type="PANTHER" id="PTHR43569:SF2">
    <property type="entry name" value="AMIDOHYDROLASE-RELATED DOMAIN-CONTAINING PROTEIN"/>
    <property type="match status" value="1"/>
</dbReference>
<dbReference type="InterPro" id="IPR032466">
    <property type="entry name" value="Metal_Hydrolase"/>
</dbReference>
<evidence type="ECO:0000313" key="3">
    <source>
        <dbReference type="EMBL" id="CAH0054940.1"/>
    </source>
</evidence>
<dbReference type="GO" id="GO:0016787">
    <property type="term" value="F:hydrolase activity"/>
    <property type="evidence" value="ECO:0007669"/>
    <property type="project" value="InterPro"/>
</dbReference>